<dbReference type="AlphaFoldDB" id="A0A815ELK3"/>
<evidence type="ECO:0000313" key="1">
    <source>
        <dbReference type="EMBL" id="CAF1314073.1"/>
    </source>
</evidence>
<dbReference type="InterPro" id="IPR043136">
    <property type="entry name" value="B30.2/SPRY_sf"/>
</dbReference>
<organism evidence="1 2">
    <name type="scientific">Adineta steineri</name>
    <dbReference type="NCBI Taxonomy" id="433720"/>
    <lineage>
        <taxon>Eukaryota</taxon>
        <taxon>Metazoa</taxon>
        <taxon>Spiralia</taxon>
        <taxon>Gnathifera</taxon>
        <taxon>Rotifera</taxon>
        <taxon>Eurotatoria</taxon>
        <taxon>Bdelloidea</taxon>
        <taxon>Adinetida</taxon>
        <taxon>Adinetidae</taxon>
        <taxon>Adineta</taxon>
    </lineage>
</organism>
<dbReference type="EMBL" id="CAJNOE010000702">
    <property type="protein sequence ID" value="CAF1314073.1"/>
    <property type="molecule type" value="Genomic_DNA"/>
</dbReference>
<reference evidence="1" key="1">
    <citation type="submission" date="2021-02" db="EMBL/GenBank/DDBJ databases">
        <authorList>
            <person name="Nowell W R."/>
        </authorList>
    </citation>
    <scope>NUCLEOTIDE SEQUENCE</scope>
</reference>
<proteinExistence type="predicted"/>
<name>A0A815ELK3_9BILA</name>
<dbReference type="Proteomes" id="UP000663860">
    <property type="component" value="Unassembled WGS sequence"/>
</dbReference>
<protein>
    <submittedName>
        <fullName evidence="1">Uncharacterized protein</fullName>
    </submittedName>
</protein>
<sequence length="185" mass="20875">MATPTLSPSNSIIVNTVMDEKFAEVYTSDEAHVRVMDNGRTLENFRFGACACAVGIHPYSSGVHSIRIKVHKGYPILGIHARNIPPIADHYARGSYGIDPSTYGFEIDHGRVLNGRLKRKDMEEIRFGRTDIVYTLILNCDEHRLSLIEEENGERDEVEVDISRAPFPWCFFIALPQKLTLVSLI</sequence>
<comment type="caution">
    <text evidence="1">The sequence shown here is derived from an EMBL/GenBank/DDBJ whole genome shotgun (WGS) entry which is preliminary data.</text>
</comment>
<gene>
    <name evidence="1" type="ORF">IZO911_LOCUS34773</name>
</gene>
<evidence type="ECO:0000313" key="2">
    <source>
        <dbReference type="Proteomes" id="UP000663860"/>
    </source>
</evidence>
<accession>A0A815ELK3</accession>
<dbReference type="Gene3D" id="2.60.120.920">
    <property type="match status" value="1"/>
</dbReference>